<dbReference type="Gene3D" id="3.90.180.10">
    <property type="entry name" value="Medium-chain alcohol dehydrogenases, catalytic domain"/>
    <property type="match status" value="1"/>
</dbReference>
<name>A0A1H8WM84_9ACTN</name>
<protein>
    <submittedName>
        <fullName evidence="5">Threonine dehydrogenase</fullName>
    </submittedName>
</protein>
<dbReference type="EMBL" id="FOEE01000023">
    <property type="protein sequence ID" value="SEP28790.1"/>
    <property type="molecule type" value="Genomic_DNA"/>
</dbReference>
<dbReference type="PANTHER" id="PTHR42813">
    <property type="entry name" value="ZINC-TYPE ALCOHOL DEHYDROGENASE-LIKE"/>
    <property type="match status" value="1"/>
</dbReference>
<comment type="cofactor">
    <cofactor evidence="1">
        <name>Zn(2+)</name>
        <dbReference type="ChEBI" id="CHEBI:29105"/>
    </cofactor>
</comment>
<dbReference type="InterPro" id="IPR011032">
    <property type="entry name" value="GroES-like_sf"/>
</dbReference>
<accession>A0A1H8WM84</accession>
<dbReference type="InterPro" id="IPR020843">
    <property type="entry name" value="ER"/>
</dbReference>
<evidence type="ECO:0000256" key="1">
    <source>
        <dbReference type="ARBA" id="ARBA00001947"/>
    </source>
</evidence>
<reference evidence="6" key="1">
    <citation type="submission" date="2016-10" db="EMBL/GenBank/DDBJ databases">
        <authorList>
            <person name="Varghese N."/>
            <person name="Submissions S."/>
        </authorList>
    </citation>
    <scope>NUCLEOTIDE SEQUENCE [LARGE SCALE GENOMIC DNA]</scope>
    <source>
        <strain evidence="6">DSM 45413</strain>
    </source>
</reference>
<keyword evidence="3" id="KW-0862">Zinc</keyword>
<dbReference type="InterPro" id="IPR036291">
    <property type="entry name" value="NAD(P)-bd_dom_sf"/>
</dbReference>
<dbReference type="SUPFAM" id="SSF50129">
    <property type="entry name" value="GroES-like"/>
    <property type="match status" value="1"/>
</dbReference>
<evidence type="ECO:0000259" key="4">
    <source>
        <dbReference type="SMART" id="SM00829"/>
    </source>
</evidence>
<keyword evidence="2" id="KW-0479">Metal-binding</keyword>
<evidence type="ECO:0000313" key="5">
    <source>
        <dbReference type="EMBL" id="SEP28790.1"/>
    </source>
</evidence>
<evidence type="ECO:0000256" key="3">
    <source>
        <dbReference type="ARBA" id="ARBA00022833"/>
    </source>
</evidence>
<dbReference type="SMART" id="SM00829">
    <property type="entry name" value="PKS_ER"/>
    <property type="match status" value="1"/>
</dbReference>
<dbReference type="InterPro" id="IPR013149">
    <property type="entry name" value="ADH-like_C"/>
</dbReference>
<dbReference type="STRING" id="673521.SAMN05660991_04551"/>
<dbReference type="AlphaFoldDB" id="A0A1H8WM84"/>
<organism evidence="5 6">
    <name type="scientific">Trujillonella endophytica</name>
    <dbReference type="NCBI Taxonomy" id="673521"/>
    <lineage>
        <taxon>Bacteria</taxon>
        <taxon>Bacillati</taxon>
        <taxon>Actinomycetota</taxon>
        <taxon>Actinomycetes</taxon>
        <taxon>Geodermatophilales</taxon>
        <taxon>Geodermatophilaceae</taxon>
        <taxon>Trujillonella</taxon>
    </lineage>
</organism>
<keyword evidence="6" id="KW-1185">Reference proteome</keyword>
<dbReference type="InterPro" id="IPR013154">
    <property type="entry name" value="ADH-like_N"/>
</dbReference>
<dbReference type="Pfam" id="PF00107">
    <property type="entry name" value="ADH_zinc_N"/>
    <property type="match status" value="1"/>
</dbReference>
<dbReference type="GO" id="GO:0016491">
    <property type="term" value="F:oxidoreductase activity"/>
    <property type="evidence" value="ECO:0007669"/>
    <property type="project" value="InterPro"/>
</dbReference>
<dbReference type="GO" id="GO:0046872">
    <property type="term" value="F:metal ion binding"/>
    <property type="evidence" value="ECO:0007669"/>
    <property type="project" value="UniProtKB-KW"/>
</dbReference>
<evidence type="ECO:0000256" key="2">
    <source>
        <dbReference type="ARBA" id="ARBA00022723"/>
    </source>
</evidence>
<feature type="domain" description="Enoyl reductase (ER)" evidence="4">
    <location>
        <begin position="10"/>
        <end position="350"/>
    </location>
</feature>
<dbReference type="Gene3D" id="3.40.50.720">
    <property type="entry name" value="NAD(P)-binding Rossmann-like Domain"/>
    <property type="match status" value="1"/>
</dbReference>
<proteinExistence type="predicted"/>
<sequence>MCSTSAVLTTSLDAARTVAVREVPEPTVQRPTDAVVRVTATCICGSDLHSYRGAGAGLPLLMGHEFLGVVTDVGSAVTTVAPGDLVVPHFAVVDGTCPSCRRGFPGSCARLSFYGLPDAEGVPTVGGQSERVRVPLADGTLVRVGDRPADVTDGDLLALSDVMGTGHHAAVSAGVGPGSTVVVVGDGAVGLSAVLAARRLGAERVVVLSRHPDRAALARQLGATDVVAERGREGVAAVRELLGRDGADAVCECVGSQDAVDTAVALTRPGGAVGFVGAPQAVLPFRRLFMRNVRAGGGVAPVRAYLPELLDAVLAGGLRPGRVFDRELPLAEAAEGYRAMDAREAVKVLLRP</sequence>
<evidence type="ECO:0000313" key="6">
    <source>
        <dbReference type="Proteomes" id="UP000198960"/>
    </source>
</evidence>
<dbReference type="Pfam" id="PF08240">
    <property type="entry name" value="ADH_N"/>
    <property type="match status" value="1"/>
</dbReference>
<dbReference type="Proteomes" id="UP000198960">
    <property type="component" value="Unassembled WGS sequence"/>
</dbReference>
<gene>
    <name evidence="5" type="ORF">SAMN05660991_04551</name>
</gene>
<dbReference type="OrthoDB" id="241504at2"/>
<dbReference type="PANTHER" id="PTHR42813:SF2">
    <property type="entry name" value="DEHYDROGENASE, ZINC-CONTAINING, PUTATIVE (AFU_ORTHOLOGUE AFUA_2G02810)-RELATED"/>
    <property type="match status" value="1"/>
</dbReference>
<dbReference type="SUPFAM" id="SSF51735">
    <property type="entry name" value="NAD(P)-binding Rossmann-fold domains"/>
    <property type="match status" value="1"/>
</dbReference>